<organism evidence="2 3">
    <name type="scientific">Cuscuta australis</name>
    <dbReference type="NCBI Taxonomy" id="267555"/>
    <lineage>
        <taxon>Eukaryota</taxon>
        <taxon>Viridiplantae</taxon>
        <taxon>Streptophyta</taxon>
        <taxon>Embryophyta</taxon>
        <taxon>Tracheophyta</taxon>
        <taxon>Spermatophyta</taxon>
        <taxon>Magnoliopsida</taxon>
        <taxon>eudicotyledons</taxon>
        <taxon>Gunneridae</taxon>
        <taxon>Pentapetalae</taxon>
        <taxon>asterids</taxon>
        <taxon>lamiids</taxon>
        <taxon>Solanales</taxon>
        <taxon>Convolvulaceae</taxon>
        <taxon>Cuscuteae</taxon>
        <taxon>Cuscuta</taxon>
        <taxon>Cuscuta subgen. Grammica</taxon>
        <taxon>Cuscuta sect. Cleistogrammica</taxon>
    </lineage>
</organism>
<proteinExistence type="predicted"/>
<dbReference type="PANTHER" id="PTHR33248">
    <property type="entry name" value="ZINC ION-BINDING PROTEIN"/>
    <property type="match status" value="1"/>
</dbReference>
<dbReference type="AlphaFoldDB" id="A0A328D7A0"/>
<dbReference type="EMBL" id="NQVE01000183">
    <property type="protein sequence ID" value="RAL41667.1"/>
    <property type="molecule type" value="Genomic_DNA"/>
</dbReference>
<gene>
    <name evidence="2" type="ORF">DM860_008849</name>
</gene>
<evidence type="ECO:0000313" key="2">
    <source>
        <dbReference type="EMBL" id="RAL41667.1"/>
    </source>
</evidence>
<evidence type="ECO:0000256" key="1">
    <source>
        <dbReference type="SAM" id="Phobius"/>
    </source>
</evidence>
<keyword evidence="3" id="KW-1185">Reference proteome</keyword>
<keyword evidence="1" id="KW-0812">Transmembrane</keyword>
<accession>A0A328D7A0</accession>
<protein>
    <recommendedName>
        <fullName evidence="4">Zinc finger GRF-type domain-containing protein</fullName>
    </recommendedName>
</protein>
<sequence length="127" mass="14952">MSTVSSNSSFRRASVYYCRCREPVVWKTSWTDSNPGRRFVGYLNYGTPKFCQFMEWRDPEVHPRYRDVILGLLRKDENIREEKPKEKSLCGRHTCFISLFMVVFIAFFLLFCSCKGCVCQECYSSGH</sequence>
<evidence type="ECO:0000313" key="3">
    <source>
        <dbReference type="Proteomes" id="UP000249390"/>
    </source>
</evidence>
<dbReference type="Proteomes" id="UP000249390">
    <property type="component" value="Unassembled WGS sequence"/>
</dbReference>
<name>A0A328D7A0_9ASTE</name>
<reference evidence="2 3" key="1">
    <citation type="submission" date="2018-06" db="EMBL/GenBank/DDBJ databases">
        <title>The Genome of Cuscuta australis (Dodder) Provides Insight into the Evolution of Plant Parasitism.</title>
        <authorList>
            <person name="Liu H."/>
        </authorList>
    </citation>
    <scope>NUCLEOTIDE SEQUENCE [LARGE SCALE GENOMIC DNA]</scope>
    <source>
        <strain evidence="3">cv. Yunnan</strain>
        <tissue evidence="2">Vines</tissue>
    </source>
</reference>
<keyword evidence="1" id="KW-0472">Membrane</keyword>
<feature type="transmembrane region" description="Helical" evidence="1">
    <location>
        <begin position="89"/>
        <end position="111"/>
    </location>
</feature>
<keyword evidence="1" id="KW-1133">Transmembrane helix</keyword>
<comment type="caution">
    <text evidence="2">The sequence shown here is derived from an EMBL/GenBank/DDBJ whole genome shotgun (WGS) entry which is preliminary data.</text>
</comment>
<evidence type="ECO:0008006" key="4">
    <source>
        <dbReference type="Google" id="ProtNLM"/>
    </source>
</evidence>